<dbReference type="Proteomes" id="UP001163046">
    <property type="component" value="Unassembled WGS sequence"/>
</dbReference>
<organism evidence="1 2">
    <name type="scientific">Desmophyllum pertusum</name>
    <dbReference type="NCBI Taxonomy" id="174260"/>
    <lineage>
        <taxon>Eukaryota</taxon>
        <taxon>Metazoa</taxon>
        <taxon>Cnidaria</taxon>
        <taxon>Anthozoa</taxon>
        <taxon>Hexacorallia</taxon>
        <taxon>Scleractinia</taxon>
        <taxon>Caryophylliina</taxon>
        <taxon>Caryophylliidae</taxon>
        <taxon>Desmophyllum</taxon>
    </lineage>
</organism>
<evidence type="ECO:0000313" key="2">
    <source>
        <dbReference type="Proteomes" id="UP001163046"/>
    </source>
</evidence>
<evidence type="ECO:0000313" key="1">
    <source>
        <dbReference type="EMBL" id="KAJ7356156.1"/>
    </source>
</evidence>
<proteinExistence type="predicted"/>
<gene>
    <name evidence="1" type="ORF">OS493_026539</name>
</gene>
<name>A0A9W9YL00_9CNID</name>
<dbReference type="AlphaFoldDB" id="A0A9W9YL00"/>
<protein>
    <submittedName>
        <fullName evidence="1">Uncharacterized protein</fullName>
    </submittedName>
</protein>
<dbReference type="EMBL" id="MU827324">
    <property type="protein sequence ID" value="KAJ7356156.1"/>
    <property type="molecule type" value="Genomic_DNA"/>
</dbReference>
<comment type="caution">
    <text evidence="1">The sequence shown here is derived from an EMBL/GenBank/DDBJ whole genome shotgun (WGS) entry which is preliminary data.</text>
</comment>
<reference evidence="1" key="1">
    <citation type="submission" date="2023-01" db="EMBL/GenBank/DDBJ databases">
        <title>Genome assembly of the deep-sea coral Lophelia pertusa.</title>
        <authorList>
            <person name="Herrera S."/>
            <person name="Cordes E."/>
        </authorList>
    </citation>
    <scope>NUCLEOTIDE SEQUENCE</scope>
    <source>
        <strain evidence="1">USNM1676648</strain>
        <tissue evidence="1">Polyp</tissue>
    </source>
</reference>
<accession>A0A9W9YL00</accession>
<keyword evidence="2" id="KW-1185">Reference proteome</keyword>
<sequence length="114" mass="12977">MSYEHHAARLAIVESVQPRQIPLVDDAVSSRVSSDFTLEVPSHVPSERQKNVKRAEKEINQELEDLYQLRFGKDEEMSIQATTAVTENTVLLKKYPYDEVTSKEFVEGGGIHEM</sequence>